<evidence type="ECO:0000256" key="3">
    <source>
        <dbReference type="ARBA" id="ARBA00023002"/>
    </source>
</evidence>
<keyword evidence="4" id="KW-1133">Transmembrane helix</keyword>
<reference evidence="6" key="1">
    <citation type="submission" date="2019-03" db="EMBL/GenBank/DDBJ databases">
        <authorList>
            <person name="Danneels B."/>
        </authorList>
    </citation>
    <scope>NUCLEOTIDE SEQUENCE</scope>
</reference>
<evidence type="ECO:0000256" key="4">
    <source>
        <dbReference type="SAM" id="Phobius"/>
    </source>
</evidence>
<organism evidence="6">
    <name type="scientific">plant metagenome</name>
    <dbReference type="NCBI Taxonomy" id="1297885"/>
    <lineage>
        <taxon>unclassified sequences</taxon>
        <taxon>metagenomes</taxon>
        <taxon>organismal metagenomes</taxon>
    </lineage>
</organism>
<sequence>MILMMIVMAGMLIYIAACILYVYRFRGQQRYQGFSQYLRKSWPVFAPLNCLLYMATAREARQPVLKPHYIEGIERLRRNWRKIRDEAMELHASGAFEAASAPGSAGHHDLGFRTFYKRGWRKFYLKWYADPHRSAERLCPTTVRLLEGIPGIRAAMFSVLPAGAELSMHSDPLACSLRYHLGLDTPGTANCYICVDGHFISWRNGEDFVFDETYPHFARNDSTTNRVILMCDVERPMNLLGRAFNRLYARLAWAMTVPNTPEDRQGPISWLFARLAPLRESGLALKRRHRPLYTLLKYLLNASLLLLLFAVIMGVIGFLSRLFGLLGMS</sequence>
<keyword evidence="2 6" id="KW-0223">Dioxygenase</keyword>
<proteinExistence type="inferred from homology"/>
<dbReference type="AlphaFoldDB" id="A0A484P855"/>
<dbReference type="InterPro" id="IPR027443">
    <property type="entry name" value="IPNS-like_sf"/>
</dbReference>
<dbReference type="InterPro" id="IPR051821">
    <property type="entry name" value="Asp/Asn_beta-hydroxylase"/>
</dbReference>
<feature type="transmembrane region" description="Helical" evidence="4">
    <location>
        <begin position="295"/>
        <end position="319"/>
    </location>
</feature>
<evidence type="ECO:0000256" key="1">
    <source>
        <dbReference type="ARBA" id="ARBA00007730"/>
    </source>
</evidence>
<protein>
    <submittedName>
        <fullName evidence="6">Fe(2+)/alpha-ketoglutarate-dependent dioxygenase LpxO</fullName>
    </submittedName>
</protein>
<dbReference type="GO" id="GO:0051213">
    <property type="term" value="F:dioxygenase activity"/>
    <property type="evidence" value="ECO:0007669"/>
    <property type="project" value="UniProtKB-KW"/>
</dbReference>
<name>A0A484P855_9ZZZZ</name>
<feature type="domain" description="Aspartyl/asparaginy/proline hydroxylase" evidence="5">
    <location>
        <begin position="78"/>
        <end position="236"/>
    </location>
</feature>
<dbReference type="PANTHER" id="PTHR46332">
    <property type="entry name" value="ASPARTATE BETA-HYDROXYLASE DOMAIN-CONTAINING PROTEIN 2"/>
    <property type="match status" value="1"/>
</dbReference>
<dbReference type="EMBL" id="CAADHY010000015">
    <property type="protein sequence ID" value="VFR21281.1"/>
    <property type="molecule type" value="Genomic_DNA"/>
</dbReference>
<evidence type="ECO:0000259" key="5">
    <source>
        <dbReference type="Pfam" id="PF05118"/>
    </source>
</evidence>
<evidence type="ECO:0000256" key="2">
    <source>
        <dbReference type="ARBA" id="ARBA00022964"/>
    </source>
</evidence>
<dbReference type="InterPro" id="IPR007803">
    <property type="entry name" value="Asp/Arg/Pro-Hydrxlase"/>
</dbReference>
<dbReference type="Pfam" id="PF05118">
    <property type="entry name" value="Asp_Arg_Hydrox"/>
    <property type="match status" value="1"/>
</dbReference>
<keyword evidence="4" id="KW-0472">Membrane</keyword>
<comment type="similarity">
    <text evidence="1">Belongs to the aspartyl/asparaginyl beta-hydroxylase family.</text>
</comment>
<accession>A0A484P855</accession>
<keyword evidence="3" id="KW-0560">Oxidoreductase</keyword>
<keyword evidence="4" id="KW-0812">Transmembrane</keyword>
<dbReference type="PANTHER" id="PTHR46332:SF5">
    <property type="entry name" value="ASPARTATE BETA-HYDROXYLASE DOMAIN CONTAINING 2"/>
    <property type="match status" value="1"/>
</dbReference>
<dbReference type="Gene3D" id="2.60.120.330">
    <property type="entry name" value="B-lactam Antibiotic, Isopenicillin N Synthase, Chain"/>
    <property type="match status" value="1"/>
</dbReference>
<dbReference type="SUPFAM" id="SSF51197">
    <property type="entry name" value="Clavaminate synthase-like"/>
    <property type="match status" value="1"/>
</dbReference>
<feature type="transmembrane region" description="Helical" evidence="4">
    <location>
        <begin position="6"/>
        <end position="23"/>
    </location>
</feature>
<gene>
    <name evidence="6" type="ORF">AMP9_3934</name>
</gene>
<evidence type="ECO:0000313" key="6">
    <source>
        <dbReference type="EMBL" id="VFR21281.1"/>
    </source>
</evidence>